<organism evidence="3 4">
    <name type="scientific">Nocardioides acrostichi</name>
    <dbReference type="NCBI Taxonomy" id="2784339"/>
    <lineage>
        <taxon>Bacteria</taxon>
        <taxon>Bacillati</taxon>
        <taxon>Actinomycetota</taxon>
        <taxon>Actinomycetes</taxon>
        <taxon>Propionibacteriales</taxon>
        <taxon>Nocardioidaceae</taxon>
        <taxon>Nocardioides</taxon>
    </lineage>
</organism>
<keyword evidence="2" id="KW-1133">Transmembrane helix</keyword>
<dbReference type="AlphaFoldDB" id="A0A930YBQ4"/>
<dbReference type="RefSeq" id="WP_194501892.1">
    <property type="nucleotide sequence ID" value="NZ_JADIVZ010000001.1"/>
</dbReference>
<keyword evidence="2" id="KW-0472">Membrane</keyword>
<feature type="transmembrane region" description="Helical" evidence="2">
    <location>
        <begin position="6"/>
        <end position="23"/>
    </location>
</feature>
<evidence type="ECO:0000313" key="3">
    <source>
        <dbReference type="EMBL" id="MBF4160704.1"/>
    </source>
</evidence>
<accession>A0A930YBQ4</accession>
<protein>
    <submittedName>
        <fullName evidence="3">Uncharacterized protein</fullName>
    </submittedName>
</protein>
<keyword evidence="2" id="KW-0812">Transmembrane</keyword>
<keyword evidence="4" id="KW-1185">Reference proteome</keyword>
<evidence type="ECO:0000256" key="2">
    <source>
        <dbReference type="SAM" id="Phobius"/>
    </source>
</evidence>
<sequence>MEILLWLVPSVVVTLLACCWVGWAGRERREVDREVLLARMAAGMNKETPLRYAAPTPPRDRSTGIAVRRSRAPGAGGSEQRRAS</sequence>
<evidence type="ECO:0000313" key="4">
    <source>
        <dbReference type="Proteomes" id="UP000656804"/>
    </source>
</evidence>
<reference evidence="3" key="1">
    <citation type="submission" date="2020-11" db="EMBL/GenBank/DDBJ databases">
        <title>Nocardioides sp. CBS4Y-1, whole genome shotgun sequence.</title>
        <authorList>
            <person name="Tuo L."/>
        </authorList>
    </citation>
    <scope>NUCLEOTIDE SEQUENCE</scope>
    <source>
        <strain evidence="3">CBS4Y-1</strain>
    </source>
</reference>
<proteinExistence type="predicted"/>
<gene>
    <name evidence="3" type="ORF">ISG29_03320</name>
</gene>
<comment type="caution">
    <text evidence="3">The sequence shown here is derived from an EMBL/GenBank/DDBJ whole genome shotgun (WGS) entry which is preliminary data.</text>
</comment>
<dbReference type="Proteomes" id="UP000656804">
    <property type="component" value="Unassembled WGS sequence"/>
</dbReference>
<dbReference type="EMBL" id="JADIVZ010000001">
    <property type="protein sequence ID" value="MBF4160704.1"/>
    <property type="molecule type" value="Genomic_DNA"/>
</dbReference>
<evidence type="ECO:0000256" key="1">
    <source>
        <dbReference type="SAM" id="MobiDB-lite"/>
    </source>
</evidence>
<name>A0A930YBQ4_9ACTN</name>
<feature type="region of interest" description="Disordered" evidence="1">
    <location>
        <begin position="48"/>
        <end position="84"/>
    </location>
</feature>